<keyword evidence="4" id="KW-1185">Reference proteome</keyword>
<evidence type="ECO:0000256" key="1">
    <source>
        <dbReference type="SAM" id="Phobius"/>
    </source>
</evidence>
<feature type="transmembrane region" description="Helical" evidence="1">
    <location>
        <begin position="223"/>
        <end position="244"/>
    </location>
</feature>
<keyword evidence="1" id="KW-1133">Transmembrane helix</keyword>
<comment type="caution">
    <text evidence="3">The sequence shown here is derived from an EMBL/GenBank/DDBJ whole genome shotgun (WGS) entry which is preliminary data.</text>
</comment>
<evidence type="ECO:0000259" key="2">
    <source>
        <dbReference type="Pfam" id="PF07853"/>
    </source>
</evidence>
<feature type="transmembrane region" description="Helical" evidence="1">
    <location>
        <begin position="63"/>
        <end position="87"/>
    </location>
</feature>
<gene>
    <name evidence="3" type="ORF">FB466_2606</name>
</gene>
<organism evidence="3 4">
    <name type="scientific">Klugiella xanthotipulae</name>
    <dbReference type="NCBI Taxonomy" id="244735"/>
    <lineage>
        <taxon>Bacteria</taxon>
        <taxon>Bacillati</taxon>
        <taxon>Actinomycetota</taxon>
        <taxon>Actinomycetes</taxon>
        <taxon>Micrococcales</taxon>
        <taxon>Microbacteriaceae</taxon>
        <taxon>Klugiella</taxon>
    </lineage>
</organism>
<feature type="transmembrane region" description="Helical" evidence="1">
    <location>
        <begin position="20"/>
        <end position="43"/>
    </location>
</feature>
<dbReference type="RefSeq" id="WP_141918856.1">
    <property type="nucleotide sequence ID" value="NZ_BAAAYS010000015.1"/>
</dbReference>
<feature type="transmembrane region" description="Helical" evidence="1">
    <location>
        <begin position="141"/>
        <end position="161"/>
    </location>
</feature>
<dbReference type="OrthoDB" id="3178004at2"/>
<sequence length="347" mass="37010">MTPINPAHRRILSTTQRRQLFFAGLVLPGIFVVAAVTSMLIALPRLPAEVATHWGADGQADGFAPPWTTILLLTVVGGGLIALIYYSTRYGALRGQSTAWIRFMVGTSTWSSVFISILIAGSTISQVELTTAEVHAHNSTVFLLAGPVIALFCGLLAALLAPQVSPVSVRGEAVAALPLAGEERAVWSQHLSASPAIWWLLIGTSGVLVVSSAVMFMTDPQMWWQALLPLVIVALVLGTLSWRVTVAPNGLTARPAMGWPLIRIPVSAVAAVSVNEVNPLADFGGYGVRFGGNRRWGVILSHESSIEVERNDGRRTFVVTVEDAQTGAALLTRYAERQANTNGATAR</sequence>
<feature type="transmembrane region" description="Helical" evidence="1">
    <location>
        <begin position="197"/>
        <end position="217"/>
    </location>
</feature>
<keyword evidence="1" id="KW-0812">Transmembrane</keyword>
<protein>
    <submittedName>
        <fullName evidence="3">Uncharacterized protein DUF1648</fullName>
    </submittedName>
</protein>
<evidence type="ECO:0000313" key="4">
    <source>
        <dbReference type="Proteomes" id="UP000318331"/>
    </source>
</evidence>
<feature type="domain" description="DUF1648" evidence="2">
    <location>
        <begin position="30"/>
        <end position="76"/>
    </location>
</feature>
<proteinExistence type="predicted"/>
<feature type="transmembrane region" description="Helical" evidence="1">
    <location>
        <begin position="99"/>
        <end position="121"/>
    </location>
</feature>
<name>A0A543HH07_9MICO</name>
<reference evidence="3 4" key="1">
    <citation type="submission" date="2019-06" db="EMBL/GenBank/DDBJ databases">
        <title>Sequencing the genomes of 1000 actinobacteria strains.</title>
        <authorList>
            <person name="Klenk H.-P."/>
        </authorList>
    </citation>
    <scope>NUCLEOTIDE SEQUENCE [LARGE SCALE GENOMIC DNA]</scope>
    <source>
        <strain evidence="3 4">DSM 18031</strain>
    </source>
</reference>
<dbReference type="Proteomes" id="UP000318331">
    <property type="component" value="Unassembled WGS sequence"/>
</dbReference>
<dbReference type="Pfam" id="PF07853">
    <property type="entry name" value="DUF1648"/>
    <property type="match status" value="1"/>
</dbReference>
<dbReference type="EMBL" id="VFPN01000004">
    <property type="protein sequence ID" value="TQM57611.1"/>
    <property type="molecule type" value="Genomic_DNA"/>
</dbReference>
<dbReference type="AlphaFoldDB" id="A0A543HH07"/>
<evidence type="ECO:0000313" key="3">
    <source>
        <dbReference type="EMBL" id="TQM57611.1"/>
    </source>
</evidence>
<keyword evidence="1" id="KW-0472">Membrane</keyword>
<accession>A0A543HH07</accession>
<dbReference type="InterPro" id="IPR012867">
    <property type="entry name" value="DUF1648"/>
</dbReference>